<dbReference type="RefSeq" id="WP_144450155.1">
    <property type="nucleotide sequence ID" value="NZ_VLKZ01000004.1"/>
</dbReference>
<dbReference type="CDD" id="cd07731">
    <property type="entry name" value="ComA-like_MBL-fold"/>
    <property type="match status" value="1"/>
</dbReference>
<evidence type="ECO:0000313" key="3">
    <source>
        <dbReference type="Proteomes" id="UP000315711"/>
    </source>
</evidence>
<dbReference type="OrthoDB" id="9761531at2"/>
<dbReference type="Proteomes" id="UP000315711">
    <property type="component" value="Unassembled WGS sequence"/>
</dbReference>
<dbReference type="PROSITE" id="PS51257">
    <property type="entry name" value="PROKAR_LIPOPROTEIN"/>
    <property type="match status" value="1"/>
</dbReference>
<dbReference type="InterPro" id="IPR035681">
    <property type="entry name" value="ComA-like_MBL"/>
</dbReference>
<dbReference type="Gene3D" id="1.10.150.320">
    <property type="entry name" value="Photosystem II 12 kDa extrinsic protein"/>
    <property type="match status" value="1"/>
</dbReference>
<dbReference type="Pfam" id="PF12836">
    <property type="entry name" value="HHH_3"/>
    <property type="match status" value="1"/>
</dbReference>
<proteinExistence type="predicted"/>
<organism evidence="2 3">
    <name type="scientific">Halalkalibacter nanhaiisediminis</name>
    <dbReference type="NCBI Taxonomy" id="688079"/>
    <lineage>
        <taxon>Bacteria</taxon>
        <taxon>Bacillati</taxon>
        <taxon>Bacillota</taxon>
        <taxon>Bacilli</taxon>
        <taxon>Bacillales</taxon>
        <taxon>Bacillaceae</taxon>
        <taxon>Halalkalibacter</taxon>
    </lineage>
</organism>
<dbReference type="PANTHER" id="PTHR30619:SF7">
    <property type="entry name" value="BETA-LACTAMASE DOMAIN PROTEIN"/>
    <property type="match status" value="1"/>
</dbReference>
<dbReference type="GO" id="GO:0016787">
    <property type="term" value="F:hydrolase activity"/>
    <property type="evidence" value="ECO:0007669"/>
    <property type="project" value="UniProtKB-KW"/>
</dbReference>
<name>A0A562QLS3_9BACI</name>
<keyword evidence="2" id="KW-0378">Hydrolase</keyword>
<evidence type="ECO:0000259" key="1">
    <source>
        <dbReference type="SMART" id="SM00849"/>
    </source>
</evidence>
<dbReference type="Pfam" id="PF00753">
    <property type="entry name" value="Lactamase_B"/>
    <property type="match status" value="1"/>
</dbReference>
<dbReference type="InterPro" id="IPR052159">
    <property type="entry name" value="Competence_DNA_uptake"/>
</dbReference>
<sequence>MKKLSIIMVFFALVISGCMIEETVLPSTGNVEISDELKVTFFDVGQGDATLFQTEDATILIDAGRHDRDDVVSLLESANVDTIDLFVATHPHADHIGQADKVLQTFNVEEVWMSGDVHDTRTFERTIAAISAADIDYYEPRAGEEFNIGSMEVEVLNPEELTGDFNNGSIAIRLQYDHISFIMMGDVEVENEIEILKRGHQLKANILRLGHHGSSTSTSKELLDAVNPEVAIYSAGEDNEYGHPHREVVSLIESRNIDFYGTDKNGHIVVTTNGETYEVVTEYDNEVATSSCVDLNKASVDELEQIVHLGEERAEEVMKLRPITAANQLTDINGIGDGRLADIIAEGKACLDGVVLR</sequence>
<dbReference type="InterPro" id="IPR001279">
    <property type="entry name" value="Metallo-B-lactamas"/>
</dbReference>
<evidence type="ECO:0000313" key="2">
    <source>
        <dbReference type="EMBL" id="TWI57140.1"/>
    </source>
</evidence>
<comment type="caution">
    <text evidence="2">The sequence shown here is derived from an EMBL/GenBank/DDBJ whole genome shotgun (WGS) entry which is preliminary data.</text>
</comment>
<dbReference type="SUPFAM" id="SSF56281">
    <property type="entry name" value="Metallo-hydrolase/oxidoreductase"/>
    <property type="match status" value="1"/>
</dbReference>
<dbReference type="EMBL" id="VLKZ01000004">
    <property type="protein sequence ID" value="TWI57140.1"/>
    <property type="molecule type" value="Genomic_DNA"/>
</dbReference>
<dbReference type="SMART" id="SM00849">
    <property type="entry name" value="Lactamase_B"/>
    <property type="match status" value="1"/>
</dbReference>
<protein>
    <submittedName>
        <fullName evidence="2">Beta-lactamase superfamily II metal-dependent hydrolase</fullName>
    </submittedName>
</protein>
<dbReference type="InterPro" id="IPR036866">
    <property type="entry name" value="RibonucZ/Hydroxyglut_hydro"/>
</dbReference>
<dbReference type="Gene3D" id="3.60.15.10">
    <property type="entry name" value="Ribonuclease Z/Hydroxyacylglutathione hydrolase-like"/>
    <property type="match status" value="1"/>
</dbReference>
<dbReference type="PANTHER" id="PTHR30619">
    <property type="entry name" value="DNA INTERNALIZATION/COMPETENCE PROTEIN COMEC/REC2"/>
    <property type="match status" value="1"/>
</dbReference>
<gene>
    <name evidence="2" type="ORF">IQ10_01844</name>
</gene>
<keyword evidence="3" id="KW-1185">Reference proteome</keyword>
<dbReference type="AlphaFoldDB" id="A0A562QLS3"/>
<accession>A0A562QLS3</accession>
<feature type="domain" description="Metallo-beta-lactamase" evidence="1">
    <location>
        <begin position="46"/>
        <end position="237"/>
    </location>
</feature>
<reference evidence="2 3" key="1">
    <citation type="journal article" date="2015" name="Stand. Genomic Sci.">
        <title>Genomic Encyclopedia of Bacterial and Archaeal Type Strains, Phase III: the genomes of soil and plant-associated and newly described type strains.</title>
        <authorList>
            <person name="Whitman W.B."/>
            <person name="Woyke T."/>
            <person name="Klenk H.P."/>
            <person name="Zhou Y."/>
            <person name="Lilburn T.G."/>
            <person name="Beck B.J."/>
            <person name="De Vos P."/>
            <person name="Vandamme P."/>
            <person name="Eisen J.A."/>
            <person name="Garrity G."/>
            <person name="Hugenholtz P."/>
            <person name="Kyrpides N.C."/>
        </authorList>
    </citation>
    <scope>NUCLEOTIDE SEQUENCE [LARGE SCALE GENOMIC DNA]</scope>
    <source>
        <strain evidence="2 3">CGMCC 1.10116</strain>
    </source>
</reference>
<dbReference type="SUPFAM" id="SSF81585">
    <property type="entry name" value="PsbU/PolX domain-like"/>
    <property type="match status" value="1"/>
</dbReference>